<gene>
    <name evidence="1" type="ORF">GORHZ_139_00060</name>
</gene>
<evidence type="ECO:0000313" key="1">
    <source>
        <dbReference type="EMBL" id="GAB91614.1"/>
    </source>
</evidence>
<dbReference type="STRING" id="1108045.GORHZ_139_00060"/>
<dbReference type="Proteomes" id="UP000008363">
    <property type="component" value="Unassembled WGS sequence"/>
</dbReference>
<sequence>MTDHDNTVDAAPMPAAPMSADVVSWQPPRYWRCDTLTSGHELPPLFALVGAAGGVGTTTLARMWGPAADSETRWPAHPETTQWCVLVARLSMAGIDDAAARLRDDVRPEGLDVFGIVWTPPRPGRIPKEVHRYASTVGELVDHCWRVAWIEDLMLARRDALAPWLPGSLPDSKHTDLAAGPPLAVCTTGADIVDTVTHRYRRTT</sequence>
<accession>K6WYH4</accession>
<keyword evidence="2" id="KW-1185">Reference proteome</keyword>
<reference evidence="1 2" key="1">
    <citation type="submission" date="2012-08" db="EMBL/GenBank/DDBJ databases">
        <title>Whole genome shotgun sequence of Gordonia rhizosphera NBRC 16068.</title>
        <authorList>
            <person name="Takarada H."/>
            <person name="Isaki S."/>
            <person name="Hosoyama A."/>
            <person name="Tsuchikane K."/>
            <person name="Katsumata H."/>
            <person name="Baba S."/>
            <person name="Ohji S."/>
            <person name="Yamazaki S."/>
            <person name="Fujita N."/>
        </authorList>
    </citation>
    <scope>NUCLEOTIDE SEQUENCE [LARGE SCALE GENOMIC DNA]</scope>
    <source>
        <strain evidence="1 2">NBRC 16068</strain>
    </source>
</reference>
<comment type="caution">
    <text evidence="1">The sequence shown here is derived from an EMBL/GenBank/DDBJ whole genome shotgun (WGS) entry which is preliminary data.</text>
</comment>
<name>K6WYH4_9ACTN</name>
<dbReference type="RefSeq" id="WP_006335279.1">
    <property type="nucleotide sequence ID" value="NZ_BAHC01000139.1"/>
</dbReference>
<dbReference type="AlphaFoldDB" id="K6WYH4"/>
<dbReference type="eggNOG" id="ENOG5033RDW">
    <property type="taxonomic scope" value="Bacteria"/>
</dbReference>
<evidence type="ECO:0000313" key="2">
    <source>
        <dbReference type="Proteomes" id="UP000008363"/>
    </source>
</evidence>
<organism evidence="1 2">
    <name type="scientific">Gordonia rhizosphera NBRC 16068</name>
    <dbReference type="NCBI Taxonomy" id="1108045"/>
    <lineage>
        <taxon>Bacteria</taxon>
        <taxon>Bacillati</taxon>
        <taxon>Actinomycetota</taxon>
        <taxon>Actinomycetes</taxon>
        <taxon>Mycobacteriales</taxon>
        <taxon>Gordoniaceae</taxon>
        <taxon>Gordonia</taxon>
    </lineage>
</organism>
<protein>
    <submittedName>
        <fullName evidence="1">Uncharacterized protein</fullName>
    </submittedName>
</protein>
<dbReference type="EMBL" id="BAHC01000139">
    <property type="protein sequence ID" value="GAB91614.1"/>
    <property type="molecule type" value="Genomic_DNA"/>
</dbReference>
<proteinExistence type="predicted"/>